<dbReference type="Gene3D" id="3.40.50.880">
    <property type="match status" value="1"/>
</dbReference>
<keyword evidence="3" id="KW-0378">Hydrolase</keyword>
<dbReference type="EMBL" id="MFQK01000036">
    <property type="protein sequence ID" value="OGH80668.1"/>
    <property type="molecule type" value="Genomic_DNA"/>
</dbReference>
<keyword evidence="2" id="KW-0645">Protease</keyword>
<evidence type="ECO:0000256" key="2">
    <source>
        <dbReference type="ARBA" id="ARBA00022670"/>
    </source>
</evidence>
<keyword evidence="4" id="KW-0720">Serine protease</keyword>
<gene>
    <name evidence="5" type="ORF">A3I29_02195</name>
</gene>
<dbReference type="Proteomes" id="UP000178726">
    <property type="component" value="Unassembled WGS sequence"/>
</dbReference>
<protein>
    <recommendedName>
        <fullName evidence="7">Peptidase E</fullName>
    </recommendedName>
</protein>
<evidence type="ECO:0000313" key="5">
    <source>
        <dbReference type="EMBL" id="OGH80668.1"/>
    </source>
</evidence>
<evidence type="ECO:0000313" key="6">
    <source>
        <dbReference type="Proteomes" id="UP000178726"/>
    </source>
</evidence>
<proteinExistence type="inferred from homology"/>
<dbReference type="GO" id="GO:0008236">
    <property type="term" value="F:serine-type peptidase activity"/>
    <property type="evidence" value="ECO:0007669"/>
    <property type="project" value="UniProtKB-KW"/>
</dbReference>
<comment type="caution">
    <text evidence="5">The sequence shown here is derived from an EMBL/GenBank/DDBJ whole genome shotgun (WGS) entry which is preliminary data.</text>
</comment>
<dbReference type="InterPro" id="IPR005320">
    <property type="entry name" value="Peptidase_S51"/>
</dbReference>
<dbReference type="GO" id="GO:0006508">
    <property type="term" value="P:proteolysis"/>
    <property type="evidence" value="ECO:0007669"/>
    <property type="project" value="UniProtKB-KW"/>
</dbReference>
<reference evidence="5 6" key="1">
    <citation type="journal article" date="2016" name="Nat. Commun.">
        <title>Thousands of microbial genomes shed light on interconnected biogeochemical processes in an aquifer system.</title>
        <authorList>
            <person name="Anantharaman K."/>
            <person name="Brown C.T."/>
            <person name="Hug L.A."/>
            <person name="Sharon I."/>
            <person name="Castelle C.J."/>
            <person name="Probst A.J."/>
            <person name="Thomas B.C."/>
            <person name="Singh A."/>
            <person name="Wilkins M.J."/>
            <person name="Karaoz U."/>
            <person name="Brodie E.L."/>
            <person name="Williams K.H."/>
            <person name="Hubbard S.S."/>
            <person name="Banfield J.F."/>
        </authorList>
    </citation>
    <scope>NUCLEOTIDE SEQUENCE [LARGE SCALE GENOMIC DNA]</scope>
</reference>
<evidence type="ECO:0000256" key="3">
    <source>
        <dbReference type="ARBA" id="ARBA00022801"/>
    </source>
</evidence>
<dbReference type="InterPro" id="IPR029062">
    <property type="entry name" value="Class_I_gatase-like"/>
</dbReference>
<accession>A0A1F6NA58</accession>
<evidence type="ECO:0008006" key="7">
    <source>
        <dbReference type="Google" id="ProtNLM"/>
    </source>
</evidence>
<dbReference type="SUPFAM" id="SSF52317">
    <property type="entry name" value="Class I glutamine amidotransferase-like"/>
    <property type="match status" value="1"/>
</dbReference>
<dbReference type="STRING" id="1798689.A3I29_02195"/>
<comment type="similarity">
    <text evidence="1">Belongs to the peptidase S51 family.</text>
</comment>
<evidence type="ECO:0000256" key="4">
    <source>
        <dbReference type="ARBA" id="ARBA00022825"/>
    </source>
</evidence>
<organism evidence="5 6">
    <name type="scientific">Candidatus Magasanikbacteria bacterium RIFCSPLOWO2_02_FULL_44_11</name>
    <dbReference type="NCBI Taxonomy" id="1798689"/>
    <lineage>
        <taxon>Bacteria</taxon>
        <taxon>Candidatus Magasanikiibacteriota</taxon>
    </lineage>
</organism>
<dbReference type="AlphaFoldDB" id="A0A1F6NA58"/>
<name>A0A1F6NA58_9BACT</name>
<dbReference type="Pfam" id="PF03575">
    <property type="entry name" value="Peptidase_S51"/>
    <property type="match status" value="1"/>
</dbReference>
<evidence type="ECO:0000256" key="1">
    <source>
        <dbReference type="ARBA" id="ARBA00006534"/>
    </source>
</evidence>
<sequence>MIKLILHGGGNLNRKELEMIIREIKKDFSNKNRIKILIVPFARVEECWKGVFDKYSKRYFDISLKKDFILASPDIKKFKDQIDSSSVIFFTGGSEILLKKFMKYINFSLFKNKTIVGISAGANIFSSSYYSNDRGIIEKGLYELPIKTICHFDSTKKSCLKKLTSSGNSSKKPTLAINEGSFFVLYFSKK</sequence>